<evidence type="ECO:0000256" key="7">
    <source>
        <dbReference type="SAM" id="MobiDB-lite"/>
    </source>
</evidence>
<keyword evidence="3" id="KW-0479">Metal-binding</keyword>
<dbReference type="OrthoDB" id="3945418at2759"/>
<comment type="cofactor">
    <cofactor evidence="1">
        <name>heme</name>
        <dbReference type="ChEBI" id="CHEBI:30413"/>
    </cofactor>
</comment>
<gene>
    <name evidence="9" type="ORF">BP5796_12391</name>
</gene>
<reference evidence="9 10" key="1">
    <citation type="journal article" date="2018" name="IMA Fungus">
        <title>IMA Genome-F 9: Draft genome sequence of Annulohypoxylon stygium, Aspergillus mulundensis, Berkeleyomyces basicola (syn. Thielaviopsis basicola), Ceratocystis smalleyi, two Cercospora beticola strains, Coleophoma cylindrospora, Fusarium fracticaudum, Phialophora cf. hyalina, and Morchella septimelata.</title>
        <authorList>
            <person name="Wingfield B.D."/>
            <person name="Bills G.F."/>
            <person name="Dong Y."/>
            <person name="Huang W."/>
            <person name="Nel W.J."/>
            <person name="Swalarsk-Parry B.S."/>
            <person name="Vaghefi N."/>
            <person name="Wilken P.M."/>
            <person name="An Z."/>
            <person name="de Beer Z.W."/>
            <person name="De Vos L."/>
            <person name="Chen L."/>
            <person name="Duong T.A."/>
            <person name="Gao Y."/>
            <person name="Hammerbacher A."/>
            <person name="Kikkert J.R."/>
            <person name="Li Y."/>
            <person name="Li H."/>
            <person name="Li K."/>
            <person name="Li Q."/>
            <person name="Liu X."/>
            <person name="Ma X."/>
            <person name="Naidoo K."/>
            <person name="Pethybridge S.J."/>
            <person name="Sun J."/>
            <person name="Steenkamp E.T."/>
            <person name="van der Nest M.A."/>
            <person name="van Wyk S."/>
            <person name="Wingfield M.J."/>
            <person name="Xiong C."/>
            <person name="Yue Q."/>
            <person name="Zhang X."/>
        </authorList>
    </citation>
    <scope>NUCLEOTIDE SEQUENCE [LARGE SCALE GENOMIC DNA]</scope>
    <source>
        <strain evidence="9 10">BP5796</strain>
    </source>
</reference>
<dbReference type="Gene3D" id="1.10.630.10">
    <property type="entry name" value="Cytochrome P450"/>
    <property type="match status" value="1"/>
</dbReference>
<feature type="compositionally biased region" description="Low complexity" evidence="7">
    <location>
        <begin position="295"/>
        <end position="305"/>
    </location>
</feature>
<organism evidence="9 10">
    <name type="scientific">Coleophoma crateriformis</name>
    <dbReference type="NCBI Taxonomy" id="565419"/>
    <lineage>
        <taxon>Eukaryota</taxon>
        <taxon>Fungi</taxon>
        <taxon>Dikarya</taxon>
        <taxon>Ascomycota</taxon>
        <taxon>Pezizomycotina</taxon>
        <taxon>Leotiomycetes</taxon>
        <taxon>Helotiales</taxon>
        <taxon>Dermateaceae</taxon>
        <taxon>Coleophoma</taxon>
    </lineage>
</organism>
<keyword evidence="5" id="KW-0408">Iron</keyword>
<dbReference type="GO" id="GO:0020037">
    <property type="term" value="F:heme binding"/>
    <property type="evidence" value="ECO:0007669"/>
    <property type="project" value="InterPro"/>
</dbReference>
<dbReference type="SUPFAM" id="SSF48264">
    <property type="entry name" value="Cytochrome P450"/>
    <property type="match status" value="1"/>
</dbReference>
<evidence type="ECO:0000256" key="2">
    <source>
        <dbReference type="ARBA" id="ARBA00010617"/>
    </source>
</evidence>
<sequence length="451" mass="50106">MDPIALFRTYPTVASLSILLVSYVALGTIKRLYFSPISHFPGPKLAAITFWYQYYFNHILRGKYTYEIERLHREYGPIVRINPHELHIDDTTFYDTLYGGPGTVRDKWEKDSVAGLKDSIFSTMPHDLHKLRRAAIAPYFSLQSARRLQPVIQKAANSVIETLQSRQNSSSVVDATEIFAAYSNDVVMEYSFGRSESRLTSQGYDIKYFSESVKAGATAQGLKYFPWFTRIMFSMPEAVLALDPTFASFASQRKQAPGRREEPLAPSRRSASHHWRWHDHHRLEHRRRGVLPSLAPSGAPQAQARARGRDPRPRDRCAALHARTAAVSHRGDQGDAATLQRRHGAEPADRAPRSLAVPRVDDPRGDAHVNVRARHPLRREGVPRRAGVQARAVDGESEAQSVPGGVLEGIAGVSGAELGICGDVRDSGGHISEVWLRGCEKAWGCGGIAAV</sequence>
<dbReference type="GO" id="GO:0004497">
    <property type="term" value="F:monooxygenase activity"/>
    <property type="evidence" value="ECO:0007669"/>
    <property type="project" value="UniProtKB-KW"/>
</dbReference>
<keyword evidence="8" id="KW-0472">Membrane</keyword>
<evidence type="ECO:0000256" key="1">
    <source>
        <dbReference type="ARBA" id="ARBA00001971"/>
    </source>
</evidence>
<dbReference type="GO" id="GO:0005506">
    <property type="term" value="F:iron ion binding"/>
    <property type="evidence" value="ECO:0007669"/>
    <property type="project" value="InterPro"/>
</dbReference>
<dbReference type="InterPro" id="IPR001128">
    <property type="entry name" value="Cyt_P450"/>
</dbReference>
<feature type="transmembrane region" description="Helical" evidence="8">
    <location>
        <begin position="12"/>
        <end position="29"/>
    </location>
</feature>
<evidence type="ECO:0000256" key="3">
    <source>
        <dbReference type="ARBA" id="ARBA00022723"/>
    </source>
</evidence>
<feature type="compositionally biased region" description="Basic and acidic residues" evidence="7">
    <location>
        <begin position="343"/>
        <end position="352"/>
    </location>
</feature>
<feature type="region of interest" description="Disordered" evidence="7">
    <location>
        <begin position="251"/>
        <end position="366"/>
    </location>
</feature>
<dbReference type="PANTHER" id="PTHR24305">
    <property type="entry name" value="CYTOCHROME P450"/>
    <property type="match status" value="1"/>
</dbReference>
<dbReference type="InterPro" id="IPR050121">
    <property type="entry name" value="Cytochrome_P450_monoxygenase"/>
</dbReference>
<feature type="compositionally biased region" description="Basic residues" evidence="7">
    <location>
        <begin position="270"/>
        <end position="289"/>
    </location>
</feature>
<evidence type="ECO:0000256" key="8">
    <source>
        <dbReference type="SAM" id="Phobius"/>
    </source>
</evidence>
<name>A0A3D8Q9K2_9HELO</name>
<comment type="caution">
    <text evidence="9">The sequence shown here is derived from an EMBL/GenBank/DDBJ whole genome shotgun (WGS) entry which is preliminary data.</text>
</comment>
<evidence type="ECO:0000256" key="5">
    <source>
        <dbReference type="ARBA" id="ARBA00023004"/>
    </source>
</evidence>
<dbReference type="PANTHER" id="PTHR24305:SF157">
    <property type="entry name" value="N-ACETYLTRYPTOPHAN 6-HYDROXYLASE IVOC-RELATED"/>
    <property type="match status" value="1"/>
</dbReference>
<dbReference type="AlphaFoldDB" id="A0A3D8Q9K2"/>
<evidence type="ECO:0000256" key="6">
    <source>
        <dbReference type="ARBA" id="ARBA00023033"/>
    </source>
</evidence>
<feature type="compositionally biased region" description="Basic and acidic residues" evidence="7">
    <location>
        <begin position="307"/>
        <end position="318"/>
    </location>
</feature>
<proteinExistence type="inferred from homology"/>
<dbReference type="InterPro" id="IPR036396">
    <property type="entry name" value="Cyt_P450_sf"/>
</dbReference>
<keyword evidence="6" id="KW-0503">Monooxygenase</keyword>
<dbReference type="GO" id="GO:0016705">
    <property type="term" value="F:oxidoreductase activity, acting on paired donors, with incorporation or reduction of molecular oxygen"/>
    <property type="evidence" value="ECO:0007669"/>
    <property type="project" value="InterPro"/>
</dbReference>
<keyword evidence="4" id="KW-0560">Oxidoreductase</keyword>
<dbReference type="Proteomes" id="UP000256328">
    <property type="component" value="Unassembled WGS sequence"/>
</dbReference>
<evidence type="ECO:0000313" key="9">
    <source>
        <dbReference type="EMBL" id="RDW58461.1"/>
    </source>
</evidence>
<dbReference type="EMBL" id="PDLN01000021">
    <property type="protein sequence ID" value="RDW58461.1"/>
    <property type="molecule type" value="Genomic_DNA"/>
</dbReference>
<evidence type="ECO:0000313" key="10">
    <source>
        <dbReference type="Proteomes" id="UP000256328"/>
    </source>
</evidence>
<keyword evidence="8" id="KW-0812">Transmembrane</keyword>
<comment type="similarity">
    <text evidence="2">Belongs to the cytochrome P450 family.</text>
</comment>
<keyword evidence="10" id="KW-1185">Reference proteome</keyword>
<accession>A0A3D8Q9K2</accession>
<evidence type="ECO:0000256" key="4">
    <source>
        <dbReference type="ARBA" id="ARBA00023002"/>
    </source>
</evidence>
<dbReference type="Pfam" id="PF00067">
    <property type="entry name" value="p450"/>
    <property type="match status" value="1"/>
</dbReference>
<keyword evidence="8" id="KW-1133">Transmembrane helix</keyword>
<protein>
    <submittedName>
        <fullName evidence="9">Uncharacterized protein</fullName>
    </submittedName>
</protein>